<keyword evidence="10" id="KW-1185">Reference proteome</keyword>
<feature type="active site" evidence="6">
    <location>
        <position position="373"/>
    </location>
</feature>
<dbReference type="OrthoDB" id="2019149at2759"/>
<reference evidence="9 10" key="1">
    <citation type="journal article" date="2020" name="IScience">
        <title>Genome Sequencing of the Endangered Kingdonia uniflora (Circaeasteraceae, Ranunculales) Reveals Potential Mechanisms of Evolutionary Specialization.</title>
        <authorList>
            <person name="Sun Y."/>
            <person name="Deng T."/>
            <person name="Zhang A."/>
            <person name="Moore M.J."/>
            <person name="Landis J.B."/>
            <person name="Lin N."/>
            <person name="Zhang H."/>
            <person name="Zhang X."/>
            <person name="Huang J."/>
            <person name="Zhang X."/>
            <person name="Sun H."/>
            <person name="Wang H."/>
        </authorList>
    </citation>
    <scope>NUCLEOTIDE SEQUENCE [LARGE SCALE GENOMIC DNA]</scope>
    <source>
        <strain evidence="9">TB1705</strain>
        <tissue evidence="9">Leaf</tissue>
    </source>
</reference>
<comment type="function">
    <text evidence="7">Acts in the modification of cell walls via demethylesterification of cell wall pectin.</text>
</comment>
<evidence type="ECO:0000313" key="10">
    <source>
        <dbReference type="Proteomes" id="UP000541444"/>
    </source>
</evidence>
<dbReference type="PROSITE" id="PS00503">
    <property type="entry name" value="PECTINESTERASE_2"/>
    <property type="match status" value="1"/>
</dbReference>
<dbReference type="PANTHER" id="PTHR31707">
    <property type="entry name" value="PECTINESTERASE"/>
    <property type="match status" value="1"/>
</dbReference>
<dbReference type="GO" id="GO:0030599">
    <property type="term" value="F:pectinesterase activity"/>
    <property type="evidence" value="ECO:0007669"/>
    <property type="project" value="UniProtKB-UniRule"/>
</dbReference>
<keyword evidence="5 7" id="KW-0063">Aspartyl esterase</keyword>
<gene>
    <name evidence="9" type="ORF">GIB67_013245</name>
</gene>
<dbReference type="InterPro" id="IPR035513">
    <property type="entry name" value="Invertase/methylesterase_inhib"/>
</dbReference>
<comment type="similarity">
    <text evidence="3">In the C-terminal section; belongs to the pectinesterase family.</text>
</comment>
<dbReference type="InterPro" id="IPR006501">
    <property type="entry name" value="Pectinesterase_inhib_dom"/>
</dbReference>
<dbReference type="Proteomes" id="UP000541444">
    <property type="component" value="Unassembled WGS sequence"/>
</dbReference>
<evidence type="ECO:0000256" key="3">
    <source>
        <dbReference type="ARBA" id="ARBA00007786"/>
    </source>
</evidence>
<keyword evidence="7" id="KW-0964">Secreted</keyword>
<name>A0A7J7NT98_9MAGN</name>
<protein>
    <recommendedName>
        <fullName evidence="7">Pectinesterase</fullName>
        <ecNumber evidence="7">3.1.1.11</ecNumber>
    </recommendedName>
</protein>
<comment type="pathway">
    <text evidence="1 7">Glycan metabolism; pectin degradation; 2-dehydro-3-deoxy-D-gluconate from pectin: step 1/5.</text>
</comment>
<dbReference type="UniPathway" id="UPA00545">
    <property type="reaction ID" value="UER00823"/>
</dbReference>
<dbReference type="SUPFAM" id="SSF101148">
    <property type="entry name" value="Plant invertase/pectin methylesterase inhibitor"/>
    <property type="match status" value="1"/>
</dbReference>
<comment type="catalytic activity">
    <reaction evidence="7">
        <text>[(1-&gt;4)-alpha-D-galacturonosyl methyl ester](n) + n H2O = [(1-&gt;4)-alpha-D-galacturonosyl](n) + n methanol + n H(+)</text>
        <dbReference type="Rhea" id="RHEA:22380"/>
        <dbReference type="Rhea" id="RHEA-COMP:14570"/>
        <dbReference type="Rhea" id="RHEA-COMP:14573"/>
        <dbReference type="ChEBI" id="CHEBI:15377"/>
        <dbReference type="ChEBI" id="CHEBI:15378"/>
        <dbReference type="ChEBI" id="CHEBI:17790"/>
        <dbReference type="ChEBI" id="CHEBI:140522"/>
        <dbReference type="ChEBI" id="CHEBI:140523"/>
        <dbReference type="EC" id="3.1.1.11"/>
    </reaction>
</comment>
<dbReference type="InterPro" id="IPR012334">
    <property type="entry name" value="Pectin_lyas_fold"/>
</dbReference>
<dbReference type="Pfam" id="PF01095">
    <property type="entry name" value="Pectinesterase"/>
    <property type="match status" value="1"/>
</dbReference>
<dbReference type="Gene3D" id="1.20.140.40">
    <property type="entry name" value="Invertase/pectin methylesterase inhibitor family protein"/>
    <property type="match status" value="1"/>
</dbReference>
<dbReference type="PROSITE" id="PS00800">
    <property type="entry name" value="PECTINESTERASE_1"/>
    <property type="match status" value="1"/>
</dbReference>
<dbReference type="EMBL" id="JACGCM010000596">
    <property type="protein sequence ID" value="KAF6170270.1"/>
    <property type="molecule type" value="Genomic_DNA"/>
</dbReference>
<keyword evidence="7" id="KW-0732">Signal</keyword>
<dbReference type="AlphaFoldDB" id="A0A7J7NT98"/>
<evidence type="ECO:0000256" key="5">
    <source>
        <dbReference type="ARBA" id="ARBA00023085"/>
    </source>
</evidence>
<keyword evidence="7" id="KW-0961">Cell wall biogenesis/degradation</keyword>
<organism evidence="9 10">
    <name type="scientific">Kingdonia uniflora</name>
    <dbReference type="NCBI Taxonomy" id="39325"/>
    <lineage>
        <taxon>Eukaryota</taxon>
        <taxon>Viridiplantae</taxon>
        <taxon>Streptophyta</taxon>
        <taxon>Embryophyta</taxon>
        <taxon>Tracheophyta</taxon>
        <taxon>Spermatophyta</taxon>
        <taxon>Magnoliopsida</taxon>
        <taxon>Ranunculales</taxon>
        <taxon>Circaeasteraceae</taxon>
        <taxon>Kingdonia</taxon>
    </lineage>
</organism>
<dbReference type="CDD" id="cd15799">
    <property type="entry name" value="PMEI-like_4"/>
    <property type="match status" value="1"/>
</dbReference>
<feature type="signal peptide" evidence="7">
    <location>
        <begin position="1"/>
        <end position="30"/>
    </location>
</feature>
<comment type="similarity">
    <text evidence="2">In the N-terminal section; belongs to the PMEI family.</text>
</comment>
<evidence type="ECO:0000313" key="9">
    <source>
        <dbReference type="EMBL" id="KAF6170270.1"/>
    </source>
</evidence>
<comment type="caution">
    <text evidence="9">The sequence shown here is derived from an EMBL/GenBank/DDBJ whole genome shotgun (WGS) entry which is preliminary data.</text>
</comment>
<evidence type="ECO:0000256" key="7">
    <source>
        <dbReference type="RuleBase" id="RU000589"/>
    </source>
</evidence>
<feature type="domain" description="Pectinesterase inhibitor" evidence="8">
    <location>
        <begin position="21"/>
        <end position="180"/>
    </location>
</feature>
<dbReference type="InterPro" id="IPR033131">
    <property type="entry name" value="Pectinesterase_Asp_AS"/>
</dbReference>
<dbReference type="SUPFAM" id="SSF51126">
    <property type="entry name" value="Pectin lyase-like"/>
    <property type="match status" value="1"/>
</dbReference>
<dbReference type="FunFam" id="2.160.20.10:FF:000001">
    <property type="entry name" value="Pectinesterase"/>
    <property type="match status" value="1"/>
</dbReference>
<dbReference type="GO" id="GO:0004857">
    <property type="term" value="F:enzyme inhibitor activity"/>
    <property type="evidence" value="ECO:0007669"/>
    <property type="project" value="InterPro"/>
</dbReference>
<keyword evidence="7" id="KW-0134">Cell wall</keyword>
<evidence type="ECO:0000256" key="1">
    <source>
        <dbReference type="ARBA" id="ARBA00005184"/>
    </source>
</evidence>
<evidence type="ECO:0000259" key="8">
    <source>
        <dbReference type="SMART" id="SM00856"/>
    </source>
</evidence>
<dbReference type="SMART" id="SM00856">
    <property type="entry name" value="PMEI"/>
    <property type="match status" value="1"/>
</dbReference>
<evidence type="ECO:0000256" key="4">
    <source>
        <dbReference type="ARBA" id="ARBA00022801"/>
    </source>
</evidence>
<dbReference type="Gene3D" id="2.160.20.10">
    <property type="entry name" value="Single-stranded right-handed beta-helix, Pectin lyase-like"/>
    <property type="match status" value="1"/>
</dbReference>
<dbReference type="EC" id="3.1.1.11" evidence="7"/>
<dbReference type="GO" id="GO:0045490">
    <property type="term" value="P:pectin catabolic process"/>
    <property type="evidence" value="ECO:0007669"/>
    <property type="project" value="UniProtKB-UniRule"/>
</dbReference>
<feature type="chain" id="PRO_5029940040" description="Pectinesterase" evidence="7">
    <location>
        <begin position="31"/>
        <end position="537"/>
    </location>
</feature>
<proteinExistence type="inferred from homology"/>
<comment type="subcellular location">
    <subcellularLocation>
        <location evidence="7">Secreted</location>
        <location evidence="7">Cell wall</location>
    </subcellularLocation>
</comment>
<keyword evidence="4 7" id="KW-0378">Hydrolase</keyword>
<dbReference type="InterPro" id="IPR011050">
    <property type="entry name" value="Pectin_lyase_fold/virulence"/>
</dbReference>
<dbReference type="InterPro" id="IPR000070">
    <property type="entry name" value="Pectinesterase_cat"/>
</dbReference>
<accession>A0A7J7NT98</accession>
<dbReference type="GO" id="GO:0042545">
    <property type="term" value="P:cell wall modification"/>
    <property type="evidence" value="ECO:0007669"/>
    <property type="project" value="UniProtKB-UniRule"/>
</dbReference>
<sequence length="537" mass="59680">MFLSSSRMTTTRPLFFLILIIISSLSSVICSSTTTEKKNIDNSYLHIQCLNVAPSVFLSSIKTTIEEIRKVTSMLSKFTYMFGDFRVSNAVGDCLDLLDFSADELSWSLSTIDTSTNFTTAGKVSSTGHKHFDLLAWLSAALGNQDTCIDGFDGTDGIIKGLIQGNIQLITSLMSDVLNMVSQEFPSNKSVTHFNPGKSTKFPAWMKPRDRGLLEVSNITMPIDVVVAADGTGNYTTVMEAVSGAPDKSTRRYVIYIKKGIYRENVEIKKTKWNLMMIGEGMDATIISGNRSVVDGWTTFKSATFAVAGWGFIARDMTFENTAGPLKHQAVAFRSDSDLSAYFRCGFKGYQDTLYTHSLRQFYSECKISGTVDFIFGNGAVVFQRCEILARKPLPNQKNTITAHGRKYDNMTTGFSFQFCNISADSDLLASMNGTYTYLGRPWKLYSTTVFMQSYMSSVIRPEGWIEWNGSFALDTLYYAEYMNYGEGAGLQNRVKWPGYHVINTTAEASNFTVAPLIGGDVWLPATKIKYILNFGP</sequence>
<evidence type="ECO:0000256" key="2">
    <source>
        <dbReference type="ARBA" id="ARBA00006027"/>
    </source>
</evidence>
<dbReference type="InterPro" id="IPR018040">
    <property type="entry name" value="Pectinesterase_Tyr_AS"/>
</dbReference>
<dbReference type="Pfam" id="PF04043">
    <property type="entry name" value="PMEI"/>
    <property type="match status" value="1"/>
</dbReference>
<evidence type="ECO:0000256" key="6">
    <source>
        <dbReference type="PROSITE-ProRule" id="PRU10040"/>
    </source>
</evidence>